<evidence type="ECO:0000256" key="5">
    <source>
        <dbReference type="ARBA" id="ARBA00023136"/>
    </source>
</evidence>
<dbReference type="PANTHER" id="PTHR30250:SF11">
    <property type="entry name" value="O-ANTIGEN TRANSPORTER-RELATED"/>
    <property type="match status" value="1"/>
</dbReference>
<feature type="transmembrane region" description="Helical" evidence="6">
    <location>
        <begin position="418"/>
        <end position="440"/>
    </location>
</feature>
<feature type="transmembrane region" description="Helical" evidence="6">
    <location>
        <begin position="201"/>
        <end position="226"/>
    </location>
</feature>
<dbReference type="CDD" id="cd12082">
    <property type="entry name" value="MATE_like"/>
    <property type="match status" value="1"/>
</dbReference>
<proteinExistence type="predicted"/>
<dbReference type="Proteomes" id="UP000233782">
    <property type="component" value="Unassembled WGS sequence"/>
</dbReference>
<evidence type="ECO:0000256" key="1">
    <source>
        <dbReference type="ARBA" id="ARBA00004651"/>
    </source>
</evidence>
<feature type="transmembrane region" description="Helical" evidence="6">
    <location>
        <begin position="395"/>
        <end position="412"/>
    </location>
</feature>
<dbReference type="InterPro" id="IPR002797">
    <property type="entry name" value="Polysacc_synth"/>
</dbReference>
<evidence type="ECO:0000256" key="4">
    <source>
        <dbReference type="ARBA" id="ARBA00022989"/>
    </source>
</evidence>
<feature type="transmembrane region" description="Helical" evidence="6">
    <location>
        <begin position="100"/>
        <end position="126"/>
    </location>
</feature>
<reference evidence="7 8" key="1">
    <citation type="submission" date="2017-12" db="EMBL/GenBank/DDBJ databases">
        <title>Genomic Encyclopedia of Type Strains, Phase III (KMG-III): the genomes of soil and plant-associated and newly described type strains.</title>
        <authorList>
            <person name="Whitman W."/>
        </authorList>
    </citation>
    <scope>NUCLEOTIDE SEQUENCE [LARGE SCALE GENOMIC DNA]</scope>
    <source>
        <strain evidence="7 8">LP43</strain>
    </source>
</reference>
<feature type="transmembrane region" description="Helical" evidence="6">
    <location>
        <begin position="146"/>
        <end position="167"/>
    </location>
</feature>
<feature type="transmembrane region" description="Helical" evidence="6">
    <location>
        <begin position="247"/>
        <end position="266"/>
    </location>
</feature>
<feature type="transmembrane region" description="Helical" evidence="6">
    <location>
        <begin position="327"/>
        <end position="350"/>
    </location>
</feature>
<feature type="transmembrane region" description="Helical" evidence="6">
    <location>
        <begin position="32"/>
        <end position="52"/>
    </location>
</feature>
<evidence type="ECO:0000256" key="6">
    <source>
        <dbReference type="SAM" id="Phobius"/>
    </source>
</evidence>
<gene>
    <name evidence="7" type="ORF">BD749_3629</name>
</gene>
<comment type="caution">
    <text evidence="7">The sequence shown here is derived from an EMBL/GenBank/DDBJ whole genome shotgun (WGS) entry which is preliminary data.</text>
</comment>
<organism evidence="7 8">
    <name type="scientific">Pontibacter ramchanderi</name>
    <dbReference type="NCBI Taxonomy" id="1179743"/>
    <lineage>
        <taxon>Bacteria</taxon>
        <taxon>Pseudomonadati</taxon>
        <taxon>Bacteroidota</taxon>
        <taxon>Cytophagia</taxon>
        <taxon>Cytophagales</taxon>
        <taxon>Hymenobacteraceae</taxon>
        <taxon>Pontibacter</taxon>
    </lineage>
</organism>
<protein>
    <submittedName>
        <fullName evidence="7">Na+-driven multidrug efflux pump</fullName>
    </submittedName>
</protein>
<dbReference type="GO" id="GO:0005886">
    <property type="term" value="C:plasma membrane"/>
    <property type="evidence" value="ECO:0007669"/>
    <property type="project" value="UniProtKB-SubCell"/>
</dbReference>
<feature type="transmembrane region" description="Helical" evidence="6">
    <location>
        <begin position="362"/>
        <end position="383"/>
    </location>
</feature>
<feature type="transmembrane region" description="Helical" evidence="6">
    <location>
        <begin position="286"/>
        <end position="306"/>
    </location>
</feature>
<feature type="transmembrane region" description="Helical" evidence="6">
    <location>
        <begin position="174"/>
        <end position="195"/>
    </location>
</feature>
<evidence type="ECO:0000256" key="3">
    <source>
        <dbReference type="ARBA" id="ARBA00022692"/>
    </source>
</evidence>
<keyword evidence="4 6" id="KW-1133">Transmembrane helix</keyword>
<keyword evidence="3 6" id="KW-0812">Transmembrane</keyword>
<dbReference type="OrthoDB" id="512217at2"/>
<evidence type="ECO:0000256" key="2">
    <source>
        <dbReference type="ARBA" id="ARBA00022475"/>
    </source>
</evidence>
<sequence>MPLRYFKAAKSKFLDRQDEITLKAYKNIALSFTFKGLGIAVSLLIVPLTLGYLSATDYGIWLTISALLHWVTFFDFGLSNGLRIKFAEALVKKDEYLARVFTSTAYFTIGIIGIILILAYFILYFFFSNELLSRFTDYSTPVLSELVLFVLIAFTVRLTAGLIYALLAADQKVGMVSFFELLTNIVSLVVIYLLSRFTSSSLILAGGGLSLVIALVPVLANFYFFFTRYRRFSPRIGFIQFKYAKELLKLGGTFFFLQAAVLVIFFSNNFIITAILGPEQVTTYNIAAKYLNTLTMVSVIIFNPYWSAASEAYQLQNFLWLKKAASNLLFIWLGLFFLAVLMVVASPFVYDIWIKDQVSIPYTVTVLIGVHTVLLMWNNVFGYLLNGMGKINIQLLVYSVAAVLLVPLSFIFARNLEWGLEGIILANIVCILPAAILIPLQFRQLVRRMELNSQ</sequence>
<feature type="transmembrane region" description="Helical" evidence="6">
    <location>
        <begin position="58"/>
        <end position="79"/>
    </location>
</feature>
<dbReference type="EMBL" id="PJMU01000004">
    <property type="protein sequence ID" value="PKV62744.1"/>
    <property type="molecule type" value="Genomic_DNA"/>
</dbReference>
<keyword evidence="8" id="KW-1185">Reference proteome</keyword>
<dbReference type="RefSeq" id="WP_101447015.1">
    <property type="nucleotide sequence ID" value="NZ_PJMU01000004.1"/>
</dbReference>
<dbReference type="AlphaFoldDB" id="A0A2N3U7N4"/>
<dbReference type="Pfam" id="PF01943">
    <property type="entry name" value="Polysacc_synt"/>
    <property type="match status" value="1"/>
</dbReference>
<name>A0A2N3U7N4_9BACT</name>
<comment type="subcellular location">
    <subcellularLocation>
        <location evidence="1">Cell membrane</location>
        <topology evidence="1">Multi-pass membrane protein</topology>
    </subcellularLocation>
</comment>
<evidence type="ECO:0000313" key="8">
    <source>
        <dbReference type="Proteomes" id="UP000233782"/>
    </source>
</evidence>
<keyword evidence="5 6" id="KW-0472">Membrane</keyword>
<evidence type="ECO:0000313" key="7">
    <source>
        <dbReference type="EMBL" id="PKV62744.1"/>
    </source>
</evidence>
<dbReference type="InterPro" id="IPR050833">
    <property type="entry name" value="Poly_Biosynth_Transport"/>
</dbReference>
<accession>A0A2N3U7N4</accession>
<keyword evidence="2" id="KW-1003">Cell membrane</keyword>
<dbReference type="PANTHER" id="PTHR30250">
    <property type="entry name" value="PST FAMILY PREDICTED COLANIC ACID TRANSPORTER"/>
    <property type="match status" value="1"/>
</dbReference>